<evidence type="ECO:0000256" key="1">
    <source>
        <dbReference type="ARBA" id="ARBA00022598"/>
    </source>
</evidence>
<evidence type="ECO:0000256" key="3">
    <source>
        <dbReference type="ARBA" id="ARBA00022840"/>
    </source>
</evidence>
<gene>
    <name evidence="7" type="ORF">QE152_g31189</name>
</gene>
<protein>
    <submittedName>
        <fullName evidence="7">tRNA synthetases class I (I, L, M and V)</fullName>
    </submittedName>
</protein>
<sequence length="266" mass="30787">MIVCVYDQHQSALFLAASSERQAKRCKLWLRTVLNIEILISDASKYMNSRPHFDCVPLLKSFCTKSTTDKSYSGTVLLPKTKLPLRLEGKKLVVRDRLLSNGTQFTELYQWQRKYLEGKEFILHDGPPYANGVPHMGHAINKILKDVILRSKILQGKKVHYIPGWDCHGLPIELKAISNDRALNSMAIRQKARAFASETIVKQKEAFLSWGVIGDWDKTYATYQPTYIKNQVQQFFKLFKKQLIYRDVKPVYWSPSTRYVQLSSIR</sequence>
<dbReference type="Pfam" id="PF00133">
    <property type="entry name" value="tRNA-synt_1"/>
    <property type="match status" value="1"/>
</dbReference>
<accession>A0AAW1JC78</accession>
<proteinExistence type="predicted"/>
<keyword evidence="3" id="KW-0067">ATP-binding</keyword>
<dbReference type="Gene3D" id="3.40.50.620">
    <property type="entry name" value="HUPs"/>
    <property type="match status" value="1"/>
</dbReference>
<dbReference type="PROSITE" id="PS00178">
    <property type="entry name" value="AA_TRNA_LIGASE_I"/>
    <property type="match status" value="1"/>
</dbReference>
<feature type="domain" description="Aminoacyl-tRNA synthetase class Ia" evidence="6">
    <location>
        <begin position="115"/>
        <end position="258"/>
    </location>
</feature>
<name>A0AAW1JC78_POPJA</name>
<comment type="caution">
    <text evidence="7">The sequence shown here is derived from an EMBL/GenBank/DDBJ whole genome shotgun (WGS) entry which is preliminary data.</text>
</comment>
<keyword evidence="1" id="KW-0436">Ligase</keyword>
<evidence type="ECO:0000256" key="4">
    <source>
        <dbReference type="ARBA" id="ARBA00022917"/>
    </source>
</evidence>
<dbReference type="PANTHER" id="PTHR42765:SF1">
    <property type="entry name" value="ISOLEUCINE--TRNA LIGASE, MITOCHONDRIAL"/>
    <property type="match status" value="1"/>
</dbReference>
<keyword evidence="4" id="KW-0648">Protein biosynthesis</keyword>
<evidence type="ECO:0000256" key="5">
    <source>
        <dbReference type="ARBA" id="ARBA00023146"/>
    </source>
</evidence>
<reference evidence="7 8" key="1">
    <citation type="journal article" date="2024" name="BMC Genomics">
        <title>De novo assembly and annotation of Popillia japonica's genome with initial clues to its potential as an invasive pest.</title>
        <authorList>
            <person name="Cucini C."/>
            <person name="Boschi S."/>
            <person name="Funari R."/>
            <person name="Cardaioli E."/>
            <person name="Iannotti N."/>
            <person name="Marturano G."/>
            <person name="Paoli F."/>
            <person name="Bruttini M."/>
            <person name="Carapelli A."/>
            <person name="Frati F."/>
            <person name="Nardi F."/>
        </authorList>
    </citation>
    <scope>NUCLEOTIDE SEQUENCE [LARGE SCALE GENOMIC DNA]</scope>
    <source>
        <strain evidence="7">DMR45628</strain>
    </source>
</reference>
<dbReference type="PANTHER" id="PTHR42765">
    <property type="entry name" value="SOLEUCYL-TRNA SYNTHETASE"/>
    <property type="match status" value="1"/>
</dbReference>
<evidence type="ECO:0000259" key="6">
    <source>
        <dbReference type="Pfam" id="PF00133"/>
    </source>
</evidence>
<evidence type="ECO:0000256" key="2">
    <source>
        <dbReference type="ARBA" id="ARBA00022741"/>
    </source>
</evidence>
<dbReference type="GO" id="GO:0006428">
    <property type="term" value="P:isoleucyl-tRNA aminoacylation"/>
    <property type="evidence" value="ECO:0007669"/>
    <property type="project" value="TreeGrafter"/>
</dbReference>
<dbReference type="InterPro" id="IPR050081">
    <property type="entry name" value="Ile-tRNA_ligase"/>
</dbReference>
<dbReference type="EMBL" id="JASPKY010000436">
    <property type="protein sequence ID" value="KAK9700501.1"/>
    <property type="molecule type" value="Genomic_DNA"/>
</dbReference>
<dbReference type="InterPro" id="IPR001412">
    <property type="entry name" value="aa-tRNA-synth_I_CS"/>
</dbReference>
<dbReference type="AlphaFoldDB" id="A0AAW1JC78"/>
<keyword evidence="2" id="KW-0547">Nucleotide-binding</keyword>
<dbReference type="InterPro" id="IPR002300">
    <property type="entry name" value="aa-tRNA-synth_Ia"/>
</dbReference>
<dbReference type="SUPFAM" id="SSF52374">
    <property type="entry name" value="Nucleotidylyl transferase"/>
    <property type="match status" value="1"/>
</dbReference>
<dbReference type="InterPro" id="IPR014729">
    <property type="entry name" value="Rossmann-like_a/b/a_fold"/>
</dbReference>
<keyword evidence="5 7" id="KW-0030">Aminoacyl-tRNA synthetase</keyword>
<dbReference type="Proteomes" id="UP001458880">
    <property type="component" value="Unassembled WGS sequence"/>
</dbReference>
<keyword evidence="8" id="KW-1185">Reference proteome</keyword>
<dbReference type="GO" id="GO:0005524">
    <property type="term" value="F:ATP binding"/>
    <property type="evidence" value="ECO:0007669"/>
    <property type="project" value="UniProtKB-KW"/>
</dbReference>
<evidence type="ECO:0000313" key="8">
    <source>
        <dbReference type="Proteomes" id="UP001458880"/>
    </source>
</evidence>
<organism evidence="7 8">
    <name type="scientific">Popillia japonica</name>
    <name type="common">Japanese beetle</name>
    <dbReference type="NCBI Taxonomy" id="7064"/>
    <lineage>
        <taxon>Eukaryota</taxon>
        <taxon>Metazoa</taxon>
        <taxon>Ecdysozoa</taxon>
        <taxon>Arthropoda</taxon>
        <taxon>Hexapoda</taxon>
        <taxon>Insecta</taxon>
        <taxon>Pterygota</taxon>
        <taxon>Neoptera</taxon>
        <taxon>Endopterygota</taxon>
        <taxon>Coleoptera</taxon>
        <taxon>Polyphaga</taxon>
        <taxon>Scarabaeiformia</taxon>
        <taxon>Scarabaeidae</taxon>
        <taxon>Rutelinae</taxon>
        <taxon>Popillia</taxon>
    </lineage>
</organism>
<evidence type="ECO:0000313" key="7">
    <source>
        <dbReference type="EMBL" id="KAK9700501.1"/>
    </source>
</evidence>
<dbReference type="GO" id="GO:0032543">
    <property type="term" value="P:mitochondrial translation"/>
    <property type="evidence" value="ECO:0007669"/>
    <property type="project" value="TreeGrafter"/>
</dbReference>
<dbReference type="GO" id="GO:0004822">
    <property type="term" value="F:isoleucine-tRNA ligase activity"/>
    <property type="evidence" value="ECO:0007669"/>
    <property type="project" value="TreeGrafter"/>
</dbReference>
<dbReference type="GO" id="GO:0005739">
    <property type="term" value="C:mitochondrion"/>
    <property type="evidence" value="ECO:0007669"/>
    <property type="project" value="TreeGrafter"/>
</dbReference>